<evidence type="ECO:0000256" key="1">
    <source>
        <dbReference type="SAM" id="Phobius"/>
    </source>
</evidence>
<gene>
    <name evidence="3" type="ORF">SteCoe_865</name>
</gene>
<keyword evidence="1" id="KW-0812">Transmembrane</keyword>
<sequence>MEFLYEVCSDIFSQKYSSDSKFMKMIKIIVLNCIVLAQNIQLLWNPELKENNWEKYLTFWEIVRIPSFDAAAAKFNVLSQFFYALVVNLGAILGLFISLCIMRFLKRKPPAVIIALARFIWTVTSEVLFIPAIICFMIVFKYSSGNYVYVQEYKGEIKAEDVDLGDSGKILSVFLCLLVVAYALVYEACAFDIKVENDKSLSDSRLHGKVNISIRIISISNCILYVYFQKDNYEVYLILLIVLHGLLSFCVFYYIPYHSIFVNFMQLFVQFDCSCTAIFFLIGKFLNTAQVPFIMTLLFQPILLILSYETIIYRFSHIPEPFESFGKPFEIYALSIRKHLENGDLKEELIKAMNINYKAHPNKLNRLLQTYYCIDALKNPILGLNKIITTSHKGLDIFSNFQIYKCKSALKIYCSENCEGFKLYKYFVDFALTKEKDHFFCNLYSNFLSKILEKAPELKKLKFFIKELAKDMKKLKTNYEELITGFPSSFEAKEMYGSLLIHIFCEIDIGHKYMSKMPGADNLHMKNMLKNSLSFTNDRCFFVISGQESTLGKIIYYNKNFINLIGISDESVHSFYLDEILPPLFRDGHNKHLKNFLENHTNNIIFHTYSLCILDTSGYLIECIVSSETIGYMSSVDFICTIDPVYNKDKEMAIISPNGYIWSHTKGFPLMIGIEVDFVEHKFLNNLVPDINIKNLKPNQLIKVMIRDNEKKKIKKCLSFFLKIEKVGKVSIYFLYVNADEAEMRRFMTDRNDNQDLNIDQNKSKIFASYMQSNFEEFKTNVVKKVEIFDEKASRVDIDKENEINEKSKLSSHSTSVTFLTFRESLSLNKAIHVLKITKFVLLISVLTKQTIVIIASNLAILSYISEEVNHSNSLQAFNHLSNLAYSISQMSLYMRVLDIDYQSGQDYQSDLNRTLANLELLKSYQNLLFSDYDSWAYCKSSRIIKKSVIPYWILEEKPILKTGALHEIIGLLIQNAYAIIAQIEKKSNNYDENLFFIVFNSLGSSFQQTNLALKNLVTCELDRVGELSTTKNYLLIAAIVVLSASALFMVFYLLSIDKCLNILWEYVRKRVHSGYFEVKHLVIERLTQYHNEIESTENESEHIDYKNKKELKFWHSFVYISRFSLLFFFGILFFGVSISVFYDSIHGYLIYRPTLVYTLMRRRIEMTEICIYTLEYELGNSTLSVSYRFPMFDSLKEPKQAAENALDDIITTRKILRENGITKLMSPELSAKIYERIYGVSTFISLGTFRGLGFLVQEAHFIVFNNISDSLETLKKFFTQVLEYNTLSETISLTANSDSKKIIADQLNKLIYFNGFCCFFLCMIYLLYFYPFLSEEIDIVRNITKILMIIPQTIEAKPVKSKNESTKTNMVKNL</sequence>
<evidence type="ECO:0000259" key="2">
    <source>
        <dbReference type="Pfam" id="PF25474"/>
    </source>
</evidence>
<evidence type="ECO:0000313" key="4">
    <source>
        <dbReference type="Proteomes" id="UP000187209"/>
    </source>
</evidence>
<feature type="transmembrane region" description="Helical" evidence="1">
    <location>
        <begin position="1311"/>
        <end position="1331"/>
    </location>
</feature>
<feature type="transmembrane region" description="Helical" evidence="1">
    <location>
        <begin position="840"/>
        <end position="865"/>
    </location>
</feature>
<dbReference type="InterPro" id="IPR057352">
    <property type="entry name" value="TPR_TmcB/C"/>
</dbReference>
<dbReference type="EMBL" id="MPUH01000009">
    <property type="protein sequence ID" value="OMJ95624.1"/>
    <property type="molecule type" value="Genomic_DNA"/>
</dbReference>
<dbReference type="Pfam" id="PF25474">
    <property type="entry name" value="TPR_TmcB"/>
    <property type="match status" value="1"/>
</dbReference>
<keyword evidence="4" id="KW-1185">Reference proteome</keyword>
<keyword evidence="1" id="KW-0472">Membrane</keyword>
<organism evidence="3 4">
    <name type="scientific">Stentor coeruleus</name>
    <dbReference type="NCBI Taxonomy" id="5963"/>
    <lineage>
        <taxon>Eukaryota</taxon>
        <taxon>Sar</taxon>
        <taxon>Alveolata</taxon>
        <taxon>Ciliophora</taxon>
        <taxon>Postciliodesmatophora</taxon>
        <taxon>Heterotrichea</taxon>
        <taxon>Heterotrichida</taxon>
        <taxon>Stentoridae</taxon>
        <taxon>Stentor</taxon>
    </lineage>
</organism>
<comment type="caution">
    <text evidence="3">The sequence shown here is derived from an EMBL/GenBank/DDBJ whole genome shotgun (WGS) entry which is preliminary data.</text>
</comment>
<protein>
    <recommendedName>
        <fullName evidence="2">TmcB/TmcC TPR repeats domain-containing protein</fullName>
    </recommendedName>
</protein>
<name>A0A1R2D2X8_9CILI</name>
<dbReference type="OrthoDB" id="303837at2759"/>
<feature type="transmembrane region" description="Helical" evidence="1">
    <location>
        <begin position="235"/>
        <end position="255"/>
    </location>
</feature>
<dbReference type="InterPro" id="IPR035965">
    <property type="entry name" value="PAS-like_dom_sf"/>
</dbReference>
<feature type="transmembrane region" description="Helical" evidence="1">
    <location>
        <begin position="292"/>
        <end position="313"/>
    </location>
</feature>
<feature type="transmembrane region" description="Helical" evidence="1">
    <location>
        <begin position="1120"/>
        <end position="1143"/>
    </location>
</feature>
<dbReference type="SUPFAM" id="SSF55785">
    <property type="entry name" value="PYP-like sensor domain (PAS domain)"/>
    <property type="match status" value="1"/>
</dbReference>
<dbReference type="Proteomes" id="UP000187209">
    <property type="component" value="Unassembled WGS sequence"/>
</dbReference>
<feature type="transmembrane region" description="Helical" evidence="1">
    <location>
        <begin position="1034"/>
        <end position="1055"/>
    </location>
</feature>
<accession>A0A1R2D2X8</accession>
<feature type="domain" description="TmcB/TmcC TPR repeats" evidence="2">
    <location>
        <begin position="441"/>
        <end position="517"/>
    </location>
</feature>
<reference evidence="3 4" key="1">
    <citation type="submission" date="2016-11" db="EMBL/GenBank/DDBJ databases">
        <title>The macronuclear genome of Stentor coeruleus: a giant cell with tiny introns.</title>
        <authorList>
            <person name="Slabodnick M."/>
            <person name="Ruby J.G."/>
            <person name="Reiff S.B."/>
            <person name="Swart E.C."/>
            <person name="Gosai S."/>
            <person name="Prabakaran S."/>
            <person name="Witkowska E."/>
            <person name="Larue G.E."/>
            <person name="Fisher S."/>
            <person name="Freeman R.M."/>
            <person name="Gunawardena J."/>
            <person name="Chu W."/>
            <person name="Stover N.A."/>
            <person name="Gregory B.D."/>
            <person name="Nowacki M."/>
            <person name="Derisi J."/>
            <person name="Roy S.W."/>
            <person name="Marshall W.F."/>
            <person name="Sood P."/>
        </authorList>
    </citation>
    <scope>NUCLEOTIDE SEQUENCE [LARGE SCALE GENOMIC DNA]</scope>
    <source>
        <strain evidence="3">WM001</strain>
    </source>
</reference>
<feature type="transmembrane region" description="Helical" evidence="1">
    <location>
        <begin position="170"/>
        <end position="191"/>
    </location>
</feature>
<dbReference type="PANTHER" id="PTHR31600">
    <property type="entry name" value="TINY MACROCYSTS PROTEIN B-RELATED"/>
    <property type="match status" value="1"/>
</dbReference>
<dbReference type="InterPro" id="IPR052994">
    <property type="entry name" value="Tiny_macrocysts_regulators"/>
</dbReference>
<dbReference type="PANTHER" id="PTHR31600:SF2">
    <property type="entry name" value="GAMETE ENRICHED GENE 10 PROTEIN-RELATED"/>
    <property type="match status" value="1"/>
</dbReference>
<evidence type="ECO:0000313" key="3">
    <source>
        <dbReference type="EMBL" id="OMJ95624.1"/>
    </source>
</evidence>
<proteinExistence type="predicted"/>
<feature type="transmembrane region" description="Helical" evidence="1">
    <location>
        <begin position="81"/>
        <end position="105"/>
    </location>
</feature>
<feature type="transmembrane region" description="Helical" evidence="1">
    <location>
        <begin position="267"/>
        <end position="286"/>
    </location>
</feature>
<keyword evidence="1" id="KW-1133">Transmembrane helix</keyword>
<feature type="transmembrane region" description="Helical" evidence="1">
    <location>
        <begin position="112"/>
        <end position="140"/>
    </location>
</feature>